<evidence type="ECO:0000259" key="6">
    <source>
        <dbReference type="PROSITE" id="PS51292"/>
    </source>
</evidence>
<gene>
    <name evidence="7" type="ORF">PPERSA_04391</name>
</gene>
<dbReference type="InterPro" id="IPR000253">
    <property type="entry name" value="FHA_dom"/>
</dbReference>
<dbReference type="GO" id="GO:0008270">
    <property type="term" value="F:zinc ion binding"/>
    <property type="evidence" value="ECO:0007669"/>
    <property type="project" value="UniProtKB-KW"/>
</dbReference>
<evidence type="ECO:0000256" key="1">
    <source>
        <dbReference type="ARBA" id="ARBA00022723"/>
    </source>
</evidence>
<organism evidence="7 8">
    <name type="scientific">Pseudocohnilembus persalinus</name>
    <name type="common">Ciliate</name>
    <dbReference type="NCBI Taxonomy" id="266149"/>
    <lineage>
        <taxon>Eukaryota</taxon>
        <taxon>Sar</taxon>
        <taxon>Alveolata</taxon>
        <taxon>Ciliophora</taxon>
        <taxon>Intramacronucleata</taxon>
        <taxon>Oligohymenophorea</taxon>
        <taxon>Scuticociliatia</taxon>
        <taxon>Philasterida</taxon>
        <taxon>Pseudocohnilembidae</taxon>
        <taxon>Pseudocohnilembus</taxon>
    </lineage>
</organism>
<proteinExistence type="predicted"/>
<dbReference type="InterPro" id="IPR013083">
    <property type="entry name" value="Znf_RING/FYVE/PHD"/>
</dbReference>
<feature type="domain" description="FHA" evidence="5">
    <location>
        <begin position="369"/>
        <end position="418"/>
    </location>
</feature>
<dbReference type="SMART" id="SM00240">
    <property type="entry name" value="FHA"/>
    <property type="match status" value="1"/>
</dbReference>
<evidence type="ECO:0000256" key="2">
    <source>
        <dbReference type="ARBA" id="ARBA00022771"/>
    </source>
</evidence>
<feature type="compositionally biased region" description="Polar residues" evidence="4">
    <location>
        <begin position="473"/>
        <end position="487"/>
    </location>
</feature>
<dbReference type="CDD" id="cd16495">
    <property type="entry name" value="RING_CH-C4HC3_MARCH"/>
    <property type="match status" value="1"/>
</dbReference>
<dbReference type="SMART" id="SM00744">
    <property type="entry name" value="RINGv"/>
    <property type="match status" value="1"/>
</dbReference>
<dbReference type="Gene3D" id="2.60.200.20">
    <property type="match status" value="1"/>
</dbReference>
<evidence type="ECO:0000313" key="8">
    <source>
        <dbReference type="Proteomes" id="UP000054937"/>
    </source>
</evidence>
<dbReference type="OrthoDB" id="264354at2759"/>
<keyword evidence="8" id="KW-1185">Reference proteome</keyword>
<protein>
    <submittedName>
        <fullName evidence="7">SMAD/FHA domain</fullName>
    </submittedName>
</protein>
<evidence type="ECO:0000256" key="3">
    <source>
        <dbReference type="ARBA" id="ARBA00022833"/>
    </source>
</evidence>
<sequence>MDQLELQGPGEQIQMDGEDFDDDGQIQKRQYEEIIQIHKKDKKEALDALEKYLKHEVDLKFLTITTSVEIKVVTWNKDSHGLFDYESKSIKVNKQKITQPCQLIRKDDITVEQALISQELSDDQKKNYITSVISKDNQLAEMSQKSFMENPQIVCNKQDQSLDNFLIVRSIKDKEGQQKGYVLQPGDILKLGRIEYLVQEINDGKDTKTVQGPVSGDYQQIYEVTEEDLKAQQTQSQSELGGAETEGQQRLCRICYFEDNQEDNFLISPCSCKGSCEFVHYQCLKTWVQSKIKRKEQGSTISYNWKISECEICNSTLPKKIKKQEQVFDLVDIQKPDCPYLLLEVVTKDKKIHKNLFLIQAHNNQQLETKLGRGHECDVRISDISVSRKHAFIKFKDGNFVITDNNSKFGTLIKMKTPIPVTQDKVAIQVGRTVITFVIKSESQQQQQQQQNQIQMQNQQQQGYEQIIQQTNGQYSQKPKDVQQSAQNNGINNFNKPNPK</sequence>
<feature type="compositionally biased region" description="Low complexity" evidence="4">
    <location>
        <begin position="457"/>
        <end position="472"/>
    </location>
</feature>
<accession>A0A0V0QRC5</accession>
<evidence type="ECO:0000256" key="4">
    <source>
        <dbReference type="SAM" id="MobiDB-lite"/>
    </source>
</evidence>
<dbReference type="InterPro" id="IPR008984">
    <property type="entry name" value="SMAD_FHA_dom_sf"/>
</dbReference>
<keyword evidence="2" id="KW-0863">Zinc-finger</keyword>
<dbReference type="InterPro" id="IPR011016">
    <property type="entry name" value="Znf_RING-CH"/>
</dbReference>
<dbReference type="Gene3D" id="3.30.40.10">
    <property type="entry name" value="Zinc/RING finger domain, C3HC4 (zinc finger)"/>
    <property type="match status" value="1"/>
</dbReference>
<dbReference type="InParanoid" id="A0A0V0QRC5"/>
<keyword evidence="1" id="KW-0479">Metal-binding</keyword>
<dbReference type="Proteomes" id="UP000054937">
    <property type="component" value="Unassembled WGS sequence"/>
</dbReference>
<feature type="domain" description="RING-CH-type" evidence="6">
    <location>
        <begin position="244"/>
        <end position="320"/>
    </location>
</feature>
<dbReference type="CDD" id="cd00060">
    <property type="entry name" value="FHA"/>
    <property type="match status" value="1"/>
</dbReference>
<comment type="caution">
    <text evidence="7">The sequence shown here is derived from an EMBL/GenBank/DDBJ whole genome shotgun (WGS) entry which is preliminary data.</text>
</comment>
<dbReference type="AlphaFoldDB" id="A0A0V0QRC5"/>
<evidence type="ECO:0000313" key="7">
    <source>
        <dbReference type="EMBL" id="KRX04576.1"/>
    </source>
</evidence>
<name>A0A0V0QRC5_PSEPJ</name>
<evidence type="ECO:0000259" key="5">
    <source>
        <dbReference type="PROSITE" id="PS50006"/>
    </source>
</evidence>
<dbReference type="SUPFAM" id="SSF57850">
    <property type="entry name" value="RING/U-box"/>
    <property type="match status" value="1"/>
</dbReference>
<dbReference type="SUPFAM" id="SSF49879">
    <property type="entry name" value="SMAD/FHA domain"/>
    <property type="match status" value="1"/>
</dbReference>
<dbReference type="Pfam" id="PF12906">
    <property type="entry name" value="RINGv"/>
    <property type="match status" value="1"/>
</dbReference>
<dbReference type="OMA" id="FIKYEMG"/>
<dbReference type="PROSITE" id="PS51292">
    <property type="entry name" value="ZF_RING_CH"/>
    <property type="match status" value="1"/>
</dbReference>
<dbReference type="Pfam" id="PF00498">
    <property type="entry name" value="FHA"/>
    <property type="match status" value="1"/>
</dbReference>
<feature type="region of interest" description="Disordered" evidence="4">
    <location>
        <begin position="1"/>
        <end position="21"/>
    </location>
</feature>
<dbReference type="PANTHER" id="PTHR46210">
    <property type="entry name" value="FHA DOMAIN-CONTAINING PROTEIN"/>
    <property type="match status" value="1"/>
</dbReference>
<keyword evidence="3" id="KW-0862">Zinc</keyword>
<dbReference type="EMBL" id="LDAU01000114">
    <property type="protein sequence ID" value="KRX04576.1"/>
    <property type="molecule type" value="Genomic_DNA"/>
</dbReference>
<feature type="compositionally biased region" description="Low complexity" evidence="4">
    <location>
        <begin position="488"/>
        <end position="500"/>
    </location>
</feature>
<dbReference type="PANTHER" id="PTHR46210:SF1">
    <property type="entry name" value="FHA DOMAIN-CONTAINING PROTEIN"/>
    <property type="match status" value="1"/>
</dbReference>
<dbReference type="PROSITE" id="PS50006">
    <property type="entry name" value="FHA_DOMAIN"/>
    <property type="match status" value="1"/>
</dbReference>
<reference evidence="7 8" key="1">
    <citation type="journal article" date="2015" name="Sci. Rep.">
        <title>Genome of the facultative scuticociliatosis pathogen Pseudocohnilembus persalinus provides insight into its virulence through horizontal gene transfer.</title>
        <authorList>
            <person name="Xiong J."/>
            <person name="Wang G."/>
            <person name="Cheng J."/>
            <person name="Tian M."/>
            <person name="Pan X."/>
            <person name="Warren A."/>
            <person name="Jiang C."/>
            <person name="Yuan D."/>
            <person name="Miao W."/>
        </authorList>
    </citation>
    <scope>NUCLEOTIDE SEQUENCE [LARGE SCALE GENOMIC DNA]</scope>
    <source>
        <strain evidence="7">36N120E</strain>
    </source>
</reference>
<feature type="region of interest" description="Disordered" evidence="4">
    <location>
        <begin position="457"/>
        <end position="500"/>
    </location>
</feature>